<keyword evidence="10 15" id="KW-0472">Membrane</keyword>
<geneLocation type="mitochondrion" evidence="16"/>
<evidence type="ECO:0000313" key="16">
    <source>
        <dbReference type="EMBL" id="APT69146.1"/>
    </source>
</evidence>
<proteinExistence type="inferred from homology"/>
<organism evidence="16">
    <name type="scientific">Bathygobius coalitus</name>
    <name type="common">whitespotted frillgoby</name>
    <dbReference type="NCBI Taxonomy" id="1090891"/>
    <lineage>
        <taxon>Eukaryota</taxon>
        <taxon>Metazoa</taxon>
        <taxon>Chordata</taxon>
        <taxon>Craniata</taxon>
        <taxon>Vertebrata</taxon>
        <taxon>Euteleostomi</taxon>
        <taxon>Actinopterygii</taxon>
        <taxon>Neopterygii</taxon>
        <taxon>Teleostei</taxon>
        <taxon>Neoteleostei</taxon>
        <taxon>Acanthomorphata</taxon>
        <taxon>Gobiaria</taxon>
        <taxon>Gobiiformes</taxon>
        <taxon>Gobioidei</taxon>
        <taxon>Gobiidae</taxon>
        <taxon>Gobiinae</taxon>
        <taxon>Bathygobius</taxon>
    </lineage>
</organism>
<dbReference type="PANTHER" id="PTHR39937:SF1">
    <property type="entry name" value="ATP SYNTHASE PROTEIN 8"/>
    <property type="match status" value="1"/>
</dbReference>
<dbReference type="CTD" id="4509"/>
<reference evidence="16" key="1">
    <citation type="submission" date="2016-02" db="EMBL/GenBank/DDBJ databases">
        <authorList>
            <person name="Alioto T."/>
            <person name="Alioto T."/>
        </authorList>
    </citation>
    <scope>NUCLEOTIDE SEQUENCE</scope>
</reference>
<keyword evidence="6 14" id="KW-0375">Hydrogen ion transport</keyword>
<dbReference type="InterPro" id="IPR050635">
    <property type="entry name" value="ATPase_protein_8"/>
</dbReference>
<dbReference type="Pfam" id="PF00895">
    <property type="entry name" value="ATP-synt_8"/>
    <property type="match status" value="1"/>
</dbReference>
<evidence type="ECO:0000256" key="14">
    <source>
        <dbReference type="RuleBase" id="RU003661"/>
    </source>
</evidence>
<comment type="similarity">
    <text evidence="2 14">Belongs to the ATPase protein 8 family.</text>
</comment>
<comment type="subunit">
    <text evidence="13">Component of the ATP synthase complex composed at least of ATP5F1A/subunit alpha, ATP5F1B/subunit beta, ATP5MC1/subunit c (homooctomer), MT-ATP6/subunit a, MT-ATP8/subunit 8, ATP5ME/subunit e, ATP5MF/subunit f, ATP5MG/subunit g, ATP5MK/subunit k, ATP5MJ/subunit j, ATP5F1C/subunit gamma, ATP5F1D/subunit delta, ATP5F1E/subunit epsilon, ATP5PF/subunit F6, ATP5PB/subunit b, ATP5PD/subunit d, ATP5PO/subunit OSCP. ATP synthase complex consists of a soluble F(1) head domain (subunits alpha(3) and beta(3)) - the catalytic core - and a membrane F(0) domain - the membrane proton channel (subunits c, a, 8, e, f, g, k and j). These two domains are linked by a central stalk (subunits gamma, delta, and epsilon) rotating inside the F1 region and a stationary peripheral stalk (subunits F6, b, d, and OSCP).</text>
</comment>
<keyword evidence="7 15" id="KW-1133">Transmembrane helix</keyword>
<evidence type="ECO:0000256" key="5">
    <source>
        <dbReference type="ARBA" id="ARBA00022692"/>
    </source>
</evidence>
<dbReference type="EMBL" id="KU674799">
    <property type="protein sequence ID" value="APT69146.1"/>
    <property type="molecule type" value="Genomic_DNA"/>
</dbReference>
<evidence type="ECO:0000256" key="11">
    <source>
        <dbReference type="ARBA" id="ARBA00023310"/>
    </source>
</evidence>
<evidence type="ECO:0000256" key="13">
    <source>
        <dbReference type="ARBA" id="ARBA00064647"/>
    </source>
</evidence>
<dbReference type="PANTHER" id="PTHR39937">
    <property type="entry name" value="ATP SYNTHASE PROTEIN 8"/>
    <property type="match status" value="1"/>
</dbReference>
<evidence type="ECO:0000256" key="7">
    <source>
        <dbReference type="ARBA" id="ARBA00022989"/>
    </source>
</evidence>
<gene>
    <name evidence="16" type="primary">ATP8</name>
</gene>
<evidence type="ECO:0000256" key="3">
    <source>
        <dbReference type="ARBA" id="ARBA00022448"/>
    </source>
</evidence>
<dbReference type="AlphaFoldDB" id="A0A343AX31"/>
<keyword evidence="11" id="KW-0066">ATP synthesis</keyword>
<evidence type="ECO:0000256" key="9">
    <source>
        <dbReference type="ARBA" id="ARBA00023128"/>
    </source>
</evidence>
<sequence>MPQLNPLPWFAILTFSWLVFLTILLPKILSHQFPLDPTAQSAQLPKTEPWSWPWA</sequence>
<evidence type="ECO:0000256" key="8">
    <source>
        <dbReference type="ARBA" id="ARBA00023065"/>
    </source>
</evidence>
<evidence type="ECO:0000256" key="12">
    <source>
        <dbReference type="ARBA" id="ARBA00053067"/>
    </source>
</evidence>
<dbReference type="GO" id="GO:0031966">
    <property type="term" value="C:mitochondrial membrane"/>
    <property type="evidence" value="ECO:0007669"/>
    <property type="project" value="UniProtKB-SubCell"/>
</dbReference>
<evidence type="ECO:0000256" key="1">
    <source>
        <dbReference type="ARBA" id="ARBA00004304"/>
    </source>
</evidence>
<comment type="function">
    <text evidence="12">Subunit 8, of the mitochondrial membrane ATP synthase complex (F(1)F(0) ATP synthase or Complex V) that produces ATP from ADP in the presence of a proton gradient across the membrane which is generated by electron transport complexes of the respiratory chain. ATP synthase complex consist of a soluble F(1) head domain - the catalytic core - and a membrane F(1) domain - the membrane proton channel. These two domains are linked by a central stalk rotating inside the F(1) region and a stationary peripheral stalk. During catalysis, ATP synthesis in the catalytic domain of F(1) is coupled via a rotary mechanism of the central stalk subunits to proton translocation. In vivo, can only synthesize ATP although its ATP hydrolase activity can be activated artificially in vitro. Part of the complex F(0) domain.</text>
</comment>
<keyword evidence="5 14" id="KW-0812">Transmembrane</keyword>
<comment type="subcellular location">
    <subcellularLocation>
        <location evidence="1 14">Mitochondrion membrane</location>
        <topology evidence="1 14">Single-pass membrane protein</topology>
    </subcellularLocation>
</comment>
<feature type="transmembrane region" description="Helical" evidence="15">
    <location>
        <begin position="6"/>
        <end position="25"/>
    </location>
</feature>
<evidence type="ECO:0000256" key="2">
    <source>
        <dbReference type="ARBA" id="ARBA00008892"/>
    </source>
</evidence>
<evidence type="ECO:0000256" key="6">
    <source>
        <dbReference type="ARBA" id="ARBA00022781"/>
    </source>
</evidence>
<dbReference type="GO" id="GO:0015986">
    <property type="term" value="P:proton motive force-driven ATP synthesis"/>
    <property type="evidence" value="ECO:0007669"/>
    <property type="project" value="InterPro"/>
</dbReference>
<accession>A0A343AX31</accession>
<dbReference type="RefSeq" id="YP_009466995.1">
    <property type="nucleotide sequence ID" value="NC_037141.1"/>
</dbReference>
<evidence type="ECO:0000256" key="15">
    <source>
        <dbReference type="SAM" id="Phobius"/>
    </source>
</evidence>
<evidence type="ECO:0000256" key="10">
    <source>
        <dbReference type="ARBA" id="ARBA00023136"/>
    </source>
</evidence>
<dbReference type="GO" id="GO:0015078">
    <property type="term" value="F:proton transmembrane transporter activity"/>
    <property type="evidence" value="ECO:0007669"/>
    <property type="project" value="InterPro"/>
</dbReference>
<name>A0A343AX31_9GOBI</name>
<keyword evidence="4 14" id="KW-0138">CF(0)</keyword>
<keyword evidence="8 14" id="KW-0406">Ion transport</keyword>
<dbReference type="InterPro" id="IPR001421">
    <property type="entry name" value="ATP8_metazoa"/>
</dbReference>
<evidence type="ECO:0000256" key="4">
    <source>
        <dbReference type="ARBA" id="ARBA00022547"/>
    </source>
</evidence>
<keyword evidence="3 14" id="KW-0813">Transport</keyword>
<protein>
    <recommendedName>
        <fullName evidence="14">ATP synthase complex subunit 8</fullName>
    </recommendedName>
</protein>
<dbReference type="GO" id="GO:0045259">
    <property type="term" value="C:proton-transporting ATP synthase complex"/>
    <property type="evidence" value="ECO:0007669"/>
    <property type="project" value="UniProtKB-KW"/>
</dbReference>
<keyword evidence="9 14" id="KW-0496">Mitochondrion</keyword>
<dbReference type="GeneID" id="36272235"/>